<reference evidence="2" key="1">
    <citation type="submission" date="2021-01" db="EMBL/GenBank/DDBJ databases">
        <authorList>
            <person name="Corre E."/>
            <person name="Pelletier E."/>
            <person name="Niang G."/>
            <person name="Scheremetjew M."/>
            <person name="Finn R."/>
            <person name="Kale V."/>
            <person name="Holt S."/>
            <person name="Cochrane G."/>
            <person name="Meng A."/>
            <person name="Brown T."/>
            <person name="Cohen L."/>
        </authorList>
    </citation>
    <scope>NUCLEOTIDE SEQUENCE</scope>
    <source>
        <strain evidence="2">CCMP 410</strain>
    </source>
</reference>
<dbReference type="AlphaFoldDB" id="A0A7S1VIM3"/>
<feature type="transmembrane region" description="Helical" evidence="1">
    <location>
        <begin position="164"/>
        <end position="186"/>
    </location>
</feature>
<evidence type="ECO:0000313" key="2">
    <source>
        <dbReference type="EMBL" id="CAD9299353.1"/>
    </source>
</evidence>
<proteinExistence type="predicted"/>
<keyword evidence="1" id="KW-0812">Transmembrane</keyword>
<feature type="transmembrane region" description="Helical" evidence="1">
    <location>
        <begin position="99"/>
        <end position="124"/>
    </location>
</feature>
<dbReference type="EMBL" id="HBGK01040044">
    <property type="protein sequence ID" value="CAD9299353.1"/>
    <property type="molecule type" value="Transcribed_RNA"/>
</dbReference>
<protein>
    <submittedName>
        <fullName evidence="2">Uncharacterized protein</fullName>
    </submittedName>
</protein>
<evidence type="ECO:0000256" key="1">
    <source>
        <dbReference type="SAM" id="Phobius"/>
    </source>
</evidence>
<sequence length="189" mass="21094">MTRMCGRRNVDTGLLVAVFMTLVALTLSLTAAFHCDFMRVKLNLDSIENLFQIDLYEGEGYQLGIFSRQDLRSSGDRSSCQIWNENDKDIFWDSPYKTAISFAIISAVVGAGCLVALLCSMWCFDMARPSVRVVALLLIFVGICQGLVFVVFATDLCDVFNCHFSAMAGINIAATLFWWIASFFVFRSA</sequence>
<keyword evidence="1" id="KW-0472">Membrane</keyword>
<organism evidence="2">
    <name type="scientific">Grammatophora oceanica</name>
    <dbReference type="NCBI Taxonomy" id="210454"/>
    <lineage>
        <taxon>Eukaryota</taxon>
        <taxon>Sar</taxon>
        <taxon>Stramenopiles</taxon>
        <taxon>Ochrophyta</taxon>
        <taxon>Bacillariophyta</taxon>
        <taxon>Fragilariophyceae</taxon>
        <taxon>Fragilariophycidae</taxon>
        <taxon>Rhabdonematales</taxon>
        <taxon>Grammatophoraceae</taxon>
        <taxon>Grammatophora</taxon>
    </lineage>
</organism>
<keyword evidence="1" id="KW-1133">Transmembrane helix</keyword>
<accession>A0A7S1VIM3</accession>
<gene>
    <name evidence="2" type="ORF">GOCE00092_LOCUS20907</name>
</gene>
<feature type="transmembrane region" description="Helical" evidence="1">
    <location>
        <begin position="131"/>
        <end position="152"/>
    </location>
</feature>
<name>A0A7S1VIM3_9STRA</name>